<evidence type="ECO:0000256" key="1">
    <source>
        <dbReference type="SAM" id="SignalP"/>
    </source>
</evidence>
<feature type="chain" id="PRO_5045182708" description="VCBS repeat-containing protein" evidence="1">
    <location>
        <begin position="23"/>
        <end position="254"/>
    </location>
</feature>
<name>A0ABW4HUR4_9BACI</name>
<dbReference type="RefSeq" id="WP_251512970.1">
    <property type="nucleotide sequence ID" value="NZ_JAMBON010000009.1"/>
</dbReference>
<dbReference type="InterPro" id="IPR028994">
    <property type="entry name" value="Integrin_alpha_N"/>
</dbReference>
<sequence length="254" mass="29313">MKTIFLLLTVPFLFFHAYDVEASETEPILLNDFEEDVTGDGQLDKVELYGVLFSPETVYYRDIFSVIRSGEKEWRINYQGGYDPVIQFFDLNHDGISDIFYQSPTGGSGGLYTTRLDSLANDELTNMPLPEQVYVKGYFKDGFQAVIEIAPNTKPIVLNVEDRKDDYIRLGIFDEHGKLLKRTELMVDPIAFYEPFEISEQQGFGLKSYKQVSGAYHADGLGVIETLWYYEDGRWTALHTEWKEAREYDASKFY</sequence>
<comment type="caution">
    <text evidence="2">The sequence shown here is derived from an EMBL/GenBank/DDBJ whole genome shotgun (WGS) entry which is preliminary data.</text>
</comment>
<feature type="signal peptide" evidence="1">
    <location>
        <begin position="1"/>
        <end position="22"/>
    </location>
</feature>
<protein>
    <recommendedName>
        <fullName evidence="4">VCBS repeat-containing protein</fullName>
    </recommendedName>
</protein>
<proteinExistence type="predicted"/>
<accession>A0ABW4HUR4</accession>
<keyword evidence="1" id="KW-0732">Signal</keyword>
<dbReference type="SUPFAM" id="SSF69318">
    <property type="entry name" value="Integrin alpha N-terminal domain"/>
    <property type="match status" value="1"/>
</dbReference>
<dbReference type="EMBL" id="JBHUDE010000105">
    <property type="protein sequence ID" value="MFD1608495.1"/>
    <property type="molecule type" value="Genomic_DNA"/>
</dbReference>
<keyword evidence="3" id="KW-1185">Reference proteome</keyword>
<reference evidence="3" key="1">
    <citation type="journal article" date="2019" name="Int. J. Syst. Evol. Microbiol.">
        <title>The Global Catalogue of Microorganisms (GCM) 10K type strain sequencing project: providing services to taxonomists for standard genome sequencing and annotation.</title>
        <authorList>
            <consortium name="The Broad Institute Genomics Platform"/>
            <consortium name="The Broad Institute Genome Sequencing Center for Infectious Disease"/>
            <person name="Wu L."/>
            <person name="Ma J."/>
        </authorList>
    </citation>
    <scope>NUCLEOTIDE SEQUENCE [LARGE SCALE GENOMIC DNA]</scope>
    <source>
        <strain evidence="3">CGMCC 1.12376</strain>
    </source>
</reference>
<organism evidence="2 3">
    <name type="scientific">Oceanobacillus luteolus</name>
    <dbReference type="NCBI Taxonomy" id="1274358"/>
    <lineage>
        <taxon>Bacteria</taxon>
        <taxon>Bacillati</taxon>
        <taxon>Bacillota</taxon>
        <taxon>Bacilli</taxon>
        <taxon>Bacillales</taxon>
        <taxon>Bacillaceae</taxon>
        <taxon>Oceanobacillus</taxon>
    </lineage>
</organism>
<gene>
    <name evidence="2" type="ORF">ACFSBH_12740</name>
</gene>
<dbReference type="Proteomes" id="UP001597221">
    <property type="component" value="Unassembled WGS sequence"/>
</dbReference>
<evidence type="ECO:0000313" key="2">
    <source>
        <dbReference type="EMBL" id="MFD1608495.1"/>
    </source>
</evidence>
<evidence type="ECO:0008006" key="4">
    <source>
        <dbReference type="Google" id="ProtNLM"/>
    </source>
</evidence>
<evidence type="ECO:0000313" key="3">
    <source>
        <dbReference type="Proteomes" id="UP001597221"/>
    </source>
</evidence>